<keyword evidence="2" id="KW-1185">Reference proteome</keyword>
<name>A0ABT1K999_9ACTN</name>
<evidence type="ECO:0008006" key="3">
    <source>
        <dbReference type="Google" id="ProtNLM"/>
    </source>
</evidence>
<dbReference type="EMBL" id="JAMZEC010000001">
    <property type="protein sequence ID" value="MCP2350585.1"/>
    <property type="molecule type" value="Genomic_DNA"/>
</dbReference>
<evidence type="ECO:0000313" key="1">
    <source>
        <dbReference type="EMBL" id="MCP2350585.1"/>
    </source>
</evidence>
<evidence type="ECO:0000313" key="2">
    <source>
        <dbReference type="Proteomes" id="UP001320766"/>
    </source>
</evidence>
<protein>
    <recommendedName>
        <fullName evidence="3">DUF3307 domain-containing protein</fullName>
    </recommendedName>
</protein>
<dbReference type="RefSeq" id="WP_253776084.1">
    <property type="nucleotide sequence ID" value="NZ_BAAAVE010000017.1"/>
</dbReference>
<dbReference type="Proteomes" id="UP001320766">
    <property type="component" value="Unassembled WGS sequence"/>
</dbReference>
<gene>
    <name evidence="1" type="ORF">HD595_006707</name>
</gene>
<reference evidence="1 2" key="1">
    <citation type="submission" date="2022-06" db="EMBL/GenBank/DDBJ databases">
        <title>Sequencing the genomes of 1000 actinobacteria strains.</title>
        <authorList>
            <person name="Klenk H.-P."/>
        </authorList>
    </citation>
    <scope>NUCLEOTIDE SEQUENCE [LARGE SCALE GENOMIC DNA]</scope>
    <source>
        <strain evidence="1 2">DSM 44170</strain>
    </source>
</reference>
<accession>A0ABT1K999</accession>
<organism evidence="1 2">
    <name type="scientific">Nonomuraea roseoviolacea subsp. carminata</name>
    <dbReference type="NCBI Taxonomy" id="160689"/>
    <lineage>
        <taxon>Bacteria</taxon>
        <taxon>Bacillati</taxon>
        <taxon>Actinomycetota</taxon>
        <taxon>Actinomycetes</taxon>
        <taxon>Streptosporangiales</taxon>
        <taxon>Streptosporangiaceae</taxon>
        <taxon>Nonomuraea</taxon>
    </lineage>
</organism>
<sequence>MIAPDSQLALMMFSATFIALYAGHHVGDHWVQTHRQALTKGAPGRAGKRACLGHVVTLTLTKLTALELLWLATGWVPSGITAGAALALDMISHYWADRQHTLAALAERLGKADFHQLGMPEAAPTGTGAYALDQSWHLAWTFITALIIAGGSW</sequence>
<proteinExistence type="predicted"/>
<comment type="caution">
    <text evidence="1">The sequence shown here is derived from an EMBL/GenBank/DDBJ whole genome shotgun (WGS) entry which is preliminary data.</text>
</comment>